<dbReference type="InterPro" id="IPR032508">
    <property type="entry name" value="FecR_C"/>
</dbReference>
<dbReference type="OrthoDB" id="1523489at2"/>
<dbReference type="AlphaFoldDB" id="H1Y8D1"/>
<proteinExistence type="predicted"/>
<dbReference type="Gene3D" id="2.60.120.1440">
    <property type="match status" value="1"/>
</dbReference>
<accession>H1Y8D1</accession>
<evidence type="ECO:0000259" key="3">
    <source>
        <dbReference type="Pfam" id="PF16344"/>
    </source>
</evidence>
<dbReference type="PANTHER" id="PTHR30273:SF2">
    <property type="entry name" value="PROTEIN FECR"/>
    <property type="match status" value="1"/>
</dbReference>
<feature type="domain" description="FecR protein" evidence="2">
    <location>
        <begin position="121"/>
        <end position="221"/>
    </location>
</feature>
<dbReference type="Pfam" id="PF16344">
    <property type="entry name" value="FecR_C"/>
    <property type="match status" value="1"/>
</dbReference>
<keyword evidence="1" id="KW-1133">Transmembrane helix</keyword>
<keyword evidence="5" id="KW-1185">Reference proteome</keyword>
<dbReference type="STRING" id="714943.Mucpa_0769"/>
<organism evidence="4 5">
    <name type="scientific">Mucilaginibacter paludis DSM 18603</name>
    <dbReference type="NCBI Taxonomy" id="714943"/>
    <lineage>
        <taxon>Bacteria</taxon>
        <taxon>Pseudomonadati</taxon>
        <taxon>Bacteroidota</taxon>
        <taxon>Sphingobacteriia</taxon>
        <taxon>Sphingobacteriales</taxon>
        <taxon>Sphingobacteriaceae</taxon>
        <taxon>Mucilaginibacter</taxon>
    </lineage>
</organism>
<dbReference type="eggNOG" id="COG3712">
    <property type="taxonomic scope" value="Bacteria"/>
</dbReference>
<dbReference type="RefSeq" id="WP_008504555.1">
    <property type="nucleotide sequence ID" value="NZ_CM001403.1"/>
</dbReference>
<dbReference type="EMBL" id="CM001403">
    <property type="protein sequence ID" value="EHQ24950.1"/>
    <property type="molecule type" value="Genomic_DNA"/>
</dbReference>
<evidence type="ECO:0000313" key="4">
    <source>
        <dbReference type="EMBL" id="EHQ24950.1"/>
    </source>
</evidence>
<dbReference type="Gene3D" id="3.55.50.30">
    <property type="match status" value="1"/>
</dbReference>
<name>H1Y8D1_9SPHI</name>
<dbReference type="PANTHER" id="PTHR30273">
    <property type="entry name" value="PERIPLASMIC SIGNAL SENSOR AND SIGMA FACTOR ACTIVATOR FECR-RELATED"/>
    <property type="match status" value="1"/>
</dbReference>
<gene>
    <name evidence="4" type="ORF">Mucpa_0769</name>
</gene>
<keyword evidence="1" id="KW-0812">Transmembrane</keyword>
<evidence type="ECO:0000259" key="2">
    <source>
        <dbReference type="Pfam" id="PF04773"/>
    </source>
</evidence>
<dbReference type="InterPro" id="IPR006860">
    <property type="entry name" value="FecR"/>
</dbReference>
<feature type="domain" description="Protein FecR C-terminal" evidence="3">
    <location>
        <begin position="266"/>
        <end position="334"/>
    </location>
</feature>
<evidence type="ECO:0000256" key="1">
    <source>
        <dbReference type="SAM" id="Phobius"/>
    </source>
</evidence>
<feature type="transmembrane region" description="Helical" evidence="1">
    <location>
        <begin position="96"/>
        <end position="115"/>
    </location>
</feature>
<dbReference type="PIRSF" id="PIRSF018266">
    <property type="entry name" value="FecR"/>
    <property type="match status" value="1"/>
</dbReference>
<reference evidence="4" key="1">
    <citation type="submission" date="2011-09" db="EMBL/GenBank/DDBJ databases">
        <title>The permanent draft genome of Mucilaginibacter paludis DSM 18603.</title>
        <authorList>
            <consortium name="US DOE Joint Genome Institute (JGI-PGF)"/>
            <person name="Lucas S."/>
            <person name="Han J."/>
            <person name="Lapidus A."/>
            <person name="Bruce D."/>
            <person name="Goodwin L."/>
            <person name="Pitluck S."/>
            <person name="Peters L."/>
            <person name="Kyrpides N."/>
            <person name="Mavromatis K."/>
            <person name="Ivanova N."/>
            <person name="Mikhailova N."/>
            <person name="Held B."/>
            <person name="Detter J.C."/>
            <person name="Tapia R."/>
            <person name="Han C."/>
            <person name="Land M."/>
            <person name="Hauser L."/>
            <person name="Markowitz V."/>
            <person name="Cheng J.-F."/>
            <person name="Hugenholtz P."/>
            <person name="Woyke T."/>
            <person name="Wu D."/>
            <person name="Tindall B."/>
            <person name="Brambilla E."/>
            <person name="Klenk H.-P."/>
            <person name="Eisen J.A."/>
        </authorList>
    </citation>
    <scope>NUCLEOTIDE SEQUENCE [LARGE SCALE GENOMIC DNA]</scope>
    <source>
        <strain evidence="4">DSM 18603</strain>
    </source>
</reference>
<dbReference type="InterPro" id="IPR012373">
    <property type="entry name" value="Ferrdict_sens_TM"/>
</dbReference>
<protein>
    <submittedName>
        <fullName evidence="4">Anti-FecI sigma factor, FecR</fullName>
    </submittedName>
</protein>
<dbReference type="GO" id="GO:0016989">
    <property type="term" value="F:sigma factor antagonist activity"/>
    <property type="evidence" value="ECO:0007669"/>
    <property type="project" value="TreeGrafter"/>
</dbReference>
<dbReference type="Proteomes" id="UP000002774">
    <property type="component" value="Chromosome"/>
</dbReference>
<dbReference type="HOGENOM" id="CLU_050192_2_2_10"/>
<dbReference type="Pfam" id="PF04773">
    <property type="entry name" value="FecR"/>
    <property type="match status" value="1"/>
</dbReference>
<keyword evidence="1" id="KW-0472">Membrane</keyword>
<evidence type="ECO:0000313" key="5">
    <source>
        <dbReference type="Proteomes" id="UP000002774"/>
    </source>
</evidence>
<sequence>MDTNKYSNFTFKDFLEDDDFLNWVIGPSAESDLFWNGFLEQFSEKKDDIVRARDVIRLYREQDTFYNQDRQAEVWKRIESSVGTNVQAKTFRLPQVLRIAAAILLVGLGAFIFWYQKDQNFQTAFGEIKTVVMPDGTTILLNGNSSLTYQRGWGKNSREVWLKGEGFFKVTHLNQDSTHIKAGERFIVHCNNISIEVLGTTFNVNNRHNKIDIGLVTGKIKVTPNAQTNNSTVLTPGDYVEYSAKATALKVKLPHPEKLMGWTKRQFIFNNVKLGDILKTLEDTYGYRIKYGNPAVKDIQIEGEINVTGVKELLETVSTSLHVSVFQSDDQITIN</sequence>